<protein>
    <recommendedName>
        <fullName evidence="5">Lipoprotein</fullName>
    </recommendedName>
</protein>
<dbReference type="Proteomes" id="UP001596513">
    <property type="component" value="Unassembled WGS sequence"/>
</dbReference>
<sequence>MNSPSLAIGFLLLLGLLNACQTQKPAASQLPAMSSPIWQSDAYTLYRDRVVQGKHEARALSATEPGVQLPEPGQRVSEPAGGVQV</sequence>
<feature type="chain" id="PRO_5045182151" description="Lipoprotein" evidence="2">
    <location>
        <begin position="20"/>
        <end position="85"/>
    </location>
</feature>
<accession>A0ABW2U8E4</accession>
<reference evidence="4" key="1">
    <citation type="journal article" date="2019" name="Int. J. Syst. Evol. Microbiol.">
        <title>The Global Catalogue of Microorganisms (GCM) 10K type strain sequencing project: providing services to taxonomists for standard genome sequencing and annotation.</title>
        <authorList>
            <consortium name="The Broad Institute Genomics Platform"/>
            <consortium name="The Broad Institute Genome Sequencing Center for Infectious Disease"/>
            <person name="Wu L."/>
            <person name="Ma J."/>
        </authorList>
    </citation>
    <scope>NUCLEOTIDE SEQUENCE [LARGE SCALE GENOMIC DNA]</scope>
    <source>
        <strain evidence="4">JCM 19635</strain>
    </source>
</reference>
<evidence type="ECO:0008006" key="5">
    <source>
        <dbReference type="Google" id="ProtNLM"/>
    </source>
</evidence>
<feature type="region of interest" description="Disordered" evidence="1">
    <location>
        <begin position="61"/>
        <end position="85"/>
    </location>
</feature>
<organism evidence="3 4">
    <name type="scientific">Hymenobacter humi</name>
    <dbReference type="NCBI Taxonomy" id="1411620"/>
    <lineage>
        <taxon>Bacteria</taxon>
        <taxon>Pseudomonadati</taxon>
        <taxon>Bacteroidota</taxon>
        <taxon>Cytophagia</taxon>
        <taxon>Cytophagales</taxon>
        <taxon>Hymenobacteraceae</taxon>
        <taxon>Hymenobacter</taxon>
    </lineage>
</organism>
<evidence type="ECO:0000256" key="1">
    <source>
        <dbReference type="SAM" id="MobiDB-lite"/>
    </source>
</evidence>
<evidence type="ECO:0000313" key="3">
    <source>
        <dbReference type="EMBL" id="MFC7669782.1"/>
    </source>
</evidence>
<dbReference type="EMBL" id="JBHTEK010000001">
    <property type="protein sequence ID" value="MFC7669782.1"/>
    <property type="molecule type" value="Genomic_DNA"/>
</dbReference>
<name>A0ABW2U8E4_9BACT</name>
<comment type="caution">
    <text evidence="3">The sequence shown here is derived from an EMBL/GenBank/DDBJ whole genome shotgun (WGS) entry which is preliminary data.</text>
</comment>
<dbReference type="RefSeq" id="WP_380205261.1">
    <property type="nucleotide sequence ID" value="NZ_JBHTEK010000001.1"/>
</dbReference>
<feature type="signal peptide" evidence="2">
    <location>
        <begin position="1"/>
        <end position="19"/>
    </location>
</feature>
<evidence type="ECO:0000313" key="4">
    <source>
        <dbReference type="Proteomes" id="UP001596513"/>
    </source>
</evidence>
<keyword evidence="2" id="KW-0732">Signal</keyword>
<proteinExistence type="predicted"/>
<evidence type="ECO:0000256" key="2">
    <source>
        <dbReference type="SAM" id="SignalP"/>
    </source>
</evidence>
<gene>
    <name evidence="3" type="ORF">ACFQT0_22220</name>
</gene>
<keyword evidence="4" id="KW-1185">Reference proteome</keyword>